<feature type="chain" id="PRO_5047353495" description="DUF2946 domain-containing protein" evidence="2">
    <location>
        <begin position="24"/>
        <end position="106"/>
    </location>
</feature>
<organism evidence="3 4">
    <name type="scientific">Brevundimonas olei</name>
    <dbReference type="NCBI Taxonomy" id="657642"/>
    <lineage>
        <taxon>Bacteria</taxon>
        <taxon>Pseudomonadati</taxon>
        <taxon>Pseudomonadota</taxon>
        <taxon>Alphaproteobacteria</taxon>
        <taxon>Caulobacterales</taxon>
        <taxon>Caulobacteraceae</taxon>
        <taxon>Brevundimonas</taxon>
    </lineage>
</organism>
<gene>
    <name evidence="3" type="ORF">V8J38_06015</name>
</gene>
<evidence type="ECO:0000256" key="1">
    <source>
        <dbReference type="SAM" id="MobiDB-lite"/>
    </source>
</evidence>
<evidence type="ECO:0000313" key="3">
    <source>
        <dbReference type="EMBL" id="WWT55991.1"/>
    </source>
</evidence>
<feature type="region of interest" description="Disordered" evidence="1">
    <location>
        <begin position="45"/>
        <end position="70"/>
    </location>
</feature>
<dbReference type="EMBL" id="CP146369">
    <property type="protein sequence ID" value="WWT55991.1"/>
    <property type="molecule type" value="Genomic_DNA"/>
</dbReference>
<sequence length="106" mass="10908">MANLFATLTLIIAALVIAPAADAAACAPDSLVAYQILTEDHAQDGAEHVPGDVGGDIHGHCHHPGEPQACGDMQIAKPATVASRYLLRDDGAVSFVADGLMRPPRG</sequence>
<feature type="signal peptide" evidence="2">
    <location>
        <begin position="1"/>
        <end position="23"/>
    </location>
</feature>
<evidence type="ECO:0000313" key="4">
    <source>
        <dbReference type="Proteomes" id="UP001363460"/>
    </source>
</evidence>
<feature type="compositionally biased region" description="Basic and acidic residues" evidence="1">
    <location>
        <begin position="45"/>
        <end position="65"/>
    </location>
</feature>
<reference evidence="3 4" key="1">
    <citation type="submission" date="2024-02" db="EMBL/GenBank/DDBJ databases">
        <title>Distribution and functional of Brevundimonas-related endobacteria within Verticillium dahliae.</title>
        <authorList>
            <person name="Zeng H."/>
        </authorList>
    </citation>
    <scope>NUCLEOTIDE SEQUENCE [LARGE SCALE GENOMIC DNA]</scope>
    <source>
        <strain evidence="3 4">TRM 44200</strain>
    </source>
</reference>
<keyword evidence="2" id="KW-0732">Signal</keyword>
<protein>
    <recommendedName>
        <fullName evidence="5">DUF2946 domain-containing protein</fullName>
    </recommendedName>
</protein>
<keyword evidence="4" id="KW-1185">Reference proteome</keyword>
<accession>A0ABZ2IG55</accession>
<dbReference type="Proteomes" id="UP001363460">
    <property type="component" value="Chromosome"/>
</dbReference>
<name>A0ABZ2IG55_9CAUL</name>
<evidence type="ECO:0000256" key="2">
    <source>
        <dbReference type="SAM" id="SignalP"/>
    </source>
</evidence>
<dbReference type="RefSeq" id="WP_338578287.1">
    <property type="nucleotide sequence ID" value="NZ_CP146369.1"/>
</dbReference>
<proteinExistence type="predicted"/>
<evidence type="ECO:0008006" key="5">
    <source>
        <dbReference type="Google" id="ProtNLM"/>
    </source>
</evidence>